<dbReference type="InParanoid" id="A0A177CY72"/>
<proteinExistence type="predicted"/>
<evidence type="ECO:0000256" key="1">
    <source>
        <dbReference type="SAM" id="MobiDB-lite"/>
    </source>
</evidence>
<dbReference type="GeneID" id="28767698"/>
<sequence length="168" mass="19114">MATPYPRTQIIQRQRVSQSMLDPEYNPTRQSASTLSPRHAEGFEHGANLPVRLLPNSDPGRSSNTMKDGPGHFKGPRGSDRINTSIGHFTIHASMRRVQWSSFVTGRDDCLNRQVCERTHNLSAIQQDVDSCNVRLVYEALASQGERHNCSTRWHCKFSTIRVRREAR</sequence>
<gene>
    <name evidence="2" type="ORF">CC84DRAFT_124682</name>
</gene>
<dbReference type="RefSeq" id="XP_018042880.1">
    <property type="nucleotide sequence ID" value="XM_018184212.1"/>
</dbReference>
<feature type="region of interest" description="Disordered" evidence="1">
    <location>
        <begin position="13"/>
        <end position="82"/>
    </location>
</feature>
<organism evidence="2 3">
    <name type="scientific">Paraphaeosphaeria sporulosa</name>
    <dbReference type="NCBI Taxonomy" id="1460663"/>
    <lineage>
        <taxon>Eukaryota</taxon>
        <taxon>Fungi</taxon>
        <taxon>Dikarya</taxon>
        <taxon>Ascomycota</taxon>
        <taxon>Pezizomycotina</taxon>
        <taxon>Dothideomycetes</taxon>
        <taxon>Pleosporomycetidae</taxon>
        <taxon>Pleosporales</taxon>
        <taxon>Massarineae</taxon>
        <taxon>Didymosphaeriaceae</taxon>
        <taxon>Paraphaeosphaeria</taxon>
    </lineage>
</organism>
<reference evidence="2 3" key="1">
    <citation type="submission" date="2016-05" db="EMBL/GenBank/DDBJ databases">
        <title>Comparative analysis of secretome profiles of manganese(II)-oxidizing ascomycete fungi.</title>
        <authorList>
            <consortium name="DOE Joint Genome Institute"/>
            <person name="Zeiner C.A."/>
            <person name="Purvine S.O."/>
            <person name="Zink E.M."/>
            <person name="Wu S."/>
            <person name="Pasa-Tolic L."/>
            <person name="Chaput D.L."/>
            <person name="Haridas S."/>
            <person name="Grigoriev I.V."/>
            <person name="Santelli C.M."/>
            <person name="Hansel C.M."/>
        </authorList>
    </citation>
    <scope>NUCLEOTIDE SEQUENCE [LARGE SCALE GENOMIC DNA]</scope>
    <source>
        <strain evidence="2 3">AP3s5-JAC2a</strain>
    </source>
</reference>
<accession>A0A177CY72</accession>
<feature type="compositionally biased region" description="Polar residues" evidence="1">
    <location>
        <begin position="27"/>
        <end position="36"/>
    </location>
</feature>
<keyword evidence="3" id="KW-1185">Reference proteome</keyword>
<name>A0A177CY72_9PLEO</name>
<protein>
    <submittedName>
        <fullName evidence="2">Uncharacterized protein</fullName>
    </submittedName>
</protein>
<evidence type="ECO:0000313" key="2">
    <source>
        <dbReference type="EMBL" id="OAG12515.1"/>
    </source>
</evidence>
<evidence type="ECO:0000313" key="3">
    <source>
        <dbReference type="Proteomes" id="UP000077069"/>
    </source>
</evidence>
<dbReference type="Proteomes" id="UP000077069">
    <property type="component" value="Unassembled WGS sequence"/>
</dbReference>
<dbReference type="EMBL" id="KV441548">
    <property type="protein sequence ID" value="OAG12515.1"/>
    <property type="molecule type" value="Genomic_DNA"/>
</dbReference>
<dbReference type="AlphaFoldDB" id="A0A177CY72"/>